<dbReference type="EMBL" id="CM014101">
    <property type="protein sequence ID" value="TKS92688.1"/>
    <property type="molecule type" value="Genomic_DNA"/>
</dbReference>
<accession>A0A4U5VV88</accession>
<dbReference type="Proteomes" id="UP000298787">
    <property type="component" value="Chromosome 24"/>
</dbReference>
<organism evidence="1 2">
    <name type="scientific">Collichthys lucidus</name>
    <name type="common">Big head croaker</name>
    <name type="synonym">Sciaena lucida</name>
    <dbReference type="NCBI Taxonomy" id="240159"/>
    <lineage>
        <taxon>Eukaryota</taxon>
        <taxon>Metazoa</taxon>
        <taxon>Chordata</taxon>
        <taxon>Craniata</taxon>
        <taxon>Vertebrata</taxon>
        <taxon>Euteleostomi</taxon>
        <taxon>Actinopterygii</taxon>
        <taxon>Neopterygii</taxon>
        <taxon>Teleostei</taxon>
        <taxon>Neoteleostei</taxon>
        <taxon>Acanthomorphata</taxon>
        <taxon>Eupercaria</taxon>
        <taxon>Sciaenidae</taxon>
        <taxon>Collichthys</taxon>
    </lineage>
</organism>
<protein>
    <submittedName>
        <fullName evidence="1">Uncharacterized protein</fullName>
    </submittedName>
</protein>
<evidence type="ECO:0000313" key="2">
    <source>
        <dbReference type="Proteomes" id="UP000298787"/>
    </source>
</evidence>
<dbReference type="AlphaFoldDB" id="A0A4U5VV88"/>
<evidence type="ECO:0000313" key="1">
    <source>
        <dbReference type="EMBL" id="TKS92688.1"/>
    </source>
</evidence>
<reference evidence="1 2" key="1">
    <citation type="submission" date="2019-01" db="EMBL/GenBank/DDBJ databases">
        <title>Genome Assembly of Collichthys lucidus.</title>
        <authorList>
            <person name="Cai M."/>
            <person name="Xiao S."/>
        </authorList>
    </citation>
    <scope>NUCLEOTIDE SEQUENCE [LARGE SCALE GENOMIC DNA]</scope>
    <source>
        <strain evidence="1">JT15FE1705JMU</strain>
        <tissue evidence="1">Muscle</tissue>
    </source>
</reference>
<proteinExistence type="predicted"/>
<sequence length="56" mass="6062">MFHCSCSDLTVSSVAVSFVMTPAHVLRLVLTPEPEKVDPLALPWQQGDDLLGLPTV</sequence>
<name>A0A4U5VV88_COLLU</name>
<gene>
    <name evidence="1" type="ORF">D9C73_027326</name>
</gene>
<keyword evidence="2" id="KW-1185">Reference proteome</keyword>